<comment type="caution">
    <text evidence="1">The sequence shown here is derived from an EMBL/GenBank/DDBJ whole genome shotgun (WGS) entry which is preliminary data.</text>
</comment>
<keyword evidence="2" id="KW-1185">Reference proteome</keyword>
<reference evidence="1 2" key="1">
    <citation type="submission" date="2020-04" db="EMBL/GenBank/DDBJ databases">
        <authorList>
            <person name="Klaysubun C."/>
            <person name="Duangmal K."/>
            <person name="Lipun K."/>
        </authorList>
    </citation>
    <scope>NUCLEOTIDE SEQUENCE [LARGE SCALE GENOMIC DNA]</scope>
    <source>
        <strain evidence="1 2">K10HN5</strain>
    </source>
</reference>
<organism evidence="1 2">
    <name type="scientific">Pseudonocardia acidicola</name>
    <dbReference type="NCBI Taxonomy" id="2724939"/>
    <lineage>
        <taxon>Bacteria</taxon>
        <taxon>Bacillati</taxon>
        <taxon>Actinomycetota</taxon>
        <taxon>Actinomycetes</taxon>
        <taxon>Pseudonocardiales</taxon>
        <taxon>Pseudonocardiaceae</taxon>
        <taxon>Pseudonocardia</taxon>
    </lineage>
</organism>
<dbReference type="Proteomes" id="UP000820669">
    <property type="component" value="Unassembled WGS sequence"/>
</dbReference>
<evidence type="ECO:0008006" key="3">
    <source>
        <dbReference type="Google" id="ProtNLM"/>
    </source>
</evidence>
<evidence type="ECO:0000313" key="2">
    <source>
        <dbReference type="Proteomes" id="UP000820669"/>
    </source>
</evidence>
<accession>A0ABX1SCH6</accession>
<dbReference type="EMBL" id="JAAXLA010000023">
    <property type="protein sequence ID" value="NMH98512.1"/>
    <property type="molecule type" value="Genomic_DNA"/>
</dbReference>
<sequence>MVNVHIDPSFDDAERRRRVYAGDIVVYSNVPEVADFAAFTRGLITDVFAPHEPTGIHDVHTPDELADTLIDFKPQFIHHPESIGHVRRIVAALGADPAQVHADVPKLRTAFPQGGLSTGIAYAFQAHRDTWYGAPPQQINWWMPVWPAAADNVMEFFPRGFGNCVENNSAEYNYYVANAWRGRIKDFSGGKDVRVHPAPVEPLGPDEPRLTLVPPVGGIMLFSGDQLHASIPNTSGRTRYSIDFRTVDVADVHSGVGAPRADVACTGTALRDFRRLTDGAEFTEGEVAPYDTEGAEGIKVFIPS</sequence>
<name>A0ABX1SCH6_9PSEU</name>
<dbReference type="Gene3D" id="2.60.120.620">
    <property type="entry name" value="q2cbj1_9rhob like domain"/>
    <property type="match status" value="1"/>
</dbReference>
<dbReference type="SUPFAM" id="SSF51197">
    <property type="entry name" value="Clavaminate synthase-like"/>
    <property type="match status" value="1"/>
</dbReference>
<protein>
    <recommendedName>
        <fullName evidence="3">Phytanoyl-CoA dioxygenase PhyH</fullName>
    </recommendedName>
</protein>
<proteinExistence type="predicted"/>
<gene>
    <name evidence="1" type="ORF">HF526_14530</name>
</gene>
<evidence type="ECO:0000313" key="1">
    <source>
        <dbReference type="EMBL" id="NMH98512.1"/>
    </source>
</evidence>
<dbReference type="RefSeq" id="WP_169381955.1">
    <property type="nucleotide sequence ID" value="NZ_JAAXLA010000023.1"/>
</dbReference>